<evidence type="ECO:0000313" key="3">
    <source>
        <dbReference type="Proteomes" id="UP000825935"/>
    </source>
</evidence>
<evidence type="ECO:0000256" key="1">
    <source>
        <dbReference type="SAM" id="MobiDB-lite"/>
    </source>
</evidence>
<reference evidence="2" key="1">
    <citation type="submission" date="2021-08" db="EMBL/GenBank/DDBJ databases">
        <title>WGS assembly of Ceratopteris richardii.</title>
        <authorList>
            <person name="Marchant D.B."/>
            <person name="Chen G."/>
            <person name="Jenkins J."/>
            <person name="Shu S."/>
            <person name="Leebens-Mack J."/>
            <person name="Grimwood J."/>
            <person name="Schmutz J."/>
            <person name="Soltis P."/>
            <person name="Soltis D."/>
            <person name="Chen Z.-H."/>
        </authorList>
    </citation>
    <scope>NUCLEOTIDE SEQUENCE</scope>
    <source>
        <strain evidence="2">Whitten #5841</strain>
        <tissue evidence="2">Leaf</tissue>
    </source>
</reference>
<gene>
    <name evidence="2" type="ORF">KP509_05G034100</name>
</gene>
<evidence type="ECO:0000313" key="2">
    <source>
        <dbReference type="EMBL" id="KAH7436745.1"/>
    </source>
</evidence>
<sequence>MALSCQKPCSRIMRGPPQEIDYYEDAFRLPMGGEKRCYEGVEGDGEEEEETKQSADENGVECSPNSQDGDEEYAQHPTPRQHEKNLHESSNGLPSSDHVSMRIAAQEGHSFLKVRYPHERYDGMRSPTFHSRTTEHLSSLYPSITENSCSPGCQSQSPRGLRKALMQKHKWGFFSKESRKVEAEQDHRDDGTNSLKKSAFAGSSFRYLLPREGFSMLKDVDIEKRRNSSASLHDMAGFRDALECREKLGKHVSWEEEVRQAMARSFVDVKKGEEAPRQLQRSTSSREYRTCMLPPTLLIRRNRNDRMYDSAADMHSSLFVDESGSGAAEKRKNVRKGIWRGFSMKCPSEERWEEAAVNEERQQLWRRARCSSTRYDEFCTADPMDDRRTYHRHCNEDDGDGWAIYKRSGYVNLPPRPDSDIRAASAGSRVGRSASMRDTRMGLLMECATCGEGLVDGRGGGPVLCICPCCGATRAIAGQSNSGKKKKSGIIKACRRLLGLGKKHHSDIHHL</sequence>
<name>A0A8T2UT02_CERRI</name>
<keyword evidence="3" id="KW-1185">Reference proteome</keyword>
<dbReference type="AlphaFoldDB" id="A0A8T2UT02"/>
<feature type="compositionally biased region" description="Acidic residues" evidence="1">
    <location>
        <begin position="41"/>
        <end position="50"/>
    </location>
</feature>
<dbReference type="Proteomes" id="UP000825935">
    <property type="component" value="Chromosome 5"/>
</dbReference>
<proteinExistence type="predicted"/>
<comment type="caution">
    <text evidence="2">The sequence shown here is derived from an EMBL/GenBank/DDBJ whole genome shotgun (WGS) entry which is preliminary data.</text>
</comment>
<dbReference type="EMBL" id="CM035410">
    <property type="protein sequence ID" value="KAH7436745.1"/>
    <property type="molecule type" value="Genomic_DNA"/>
</dbReference>
<dbReference type="OrthoDB" id="1926999at2759"/>
<protein>
    <submittedName>
        <fullName evidence="2">Uncharacterized protein</fullName>
    </submittedName>
</protein>
<feature type="region of interest" description="Disordered" evidence="1">
    <location>
        <begin position="34"/>
        <end position="96"/>
    </location>
</feature>
<organism evidence="2 3">
    <name type="scientific">Ceratopteris richardii</name>
    <name type="common">Triangle waterfern</name>
    <dbReference type="NCBI Taxonomy" id="49495"/>
    <lineage>
        <taxon>Eukaryota</taxon>
        <taxon>Viridiplantae</taxon>
        <taxon>Streptophyta</taxon>
        <taxon>Embryophyta</taxon>
        <taxon>Tracheophyta</taxon>
        <taxon>Polypodiopsida</taxon>
        <taxon>Polypodiidae</taxon>
        <taxon>Polypodiales</taxon>
        <taxon>Pteridineae</taxon>
        <taxon>Pteridaceae</taxon>
        <taxon>Parkerioideae</taxon>
        <taxon>Ceratopteris</taxon>
    </lineage>
</organism>
<accession>A0A8T2UT02</accession>